<accession>A0ACD5HC23</accession>
<gene>
    <name evidence="1" type="ORF">HHS34_008560</name>
</gene>
<keyword evidence="2" id="KW-1185">Reference proteome</keyword>
<proteinExistence type="predicted"/>
<name>A0ACD5HC23_9PROT</name>
<dbReference type="Proteomes" id="UP001195965">
    <property type="component" value="Chromosome"/>
</dbReference>
<reference evidence="1 2" key="1">
    <citation type="journal article" date="2021" name="ISME J.">
        <title>Genomic evolution of the class Acidithiobacillia: deep-branching Proteobacteria living in extreme acidic conditions.</title>
        <authorList>
            <person name="Moya-Beltran A."/>
            <person name="Beard S."/>
            <person name="Rojas-Villalobos C."/>
            <person name="Issotta F."/>
            <person name="Gallardo Y."/>
            <person name="Ulloa R."/>
            <person name="Giaveno A."/>
            <person name="Degli Esposti M."/>
            <person name="Johnson D.B."/>
            <person name="Quatrini R."/>
        </authorList>
    </citation>
    <scope>NUCLEOTIDE SEQUENCE [LARGE SCALE GENOMIC DNA]</scope>
    <source>
        <strain evidence="1 2">GG1-14</strain>
    </source>
</reference>
<evidence type="ECO:0000313" key="2">
    <source>
        <dbReference type="Proteomes" id="UP001195965"/>
    </source>
</evidence>
<protein>
    <submittedName>
        <fullName evidence="1">Type II toxin-antitoxin system prevent-host-death family antitoxin</fullName>
    </submittedName>
</protein>
<evidence type="ECO:0000313" key="1">
    <source>
        <dbReference type="EMBL" id="XRI72497.1"/>
    </source>
</evidence>
<sequence>MEVSIREFRAHLSRYLLQVQQGQILDITSHRKQVARLVGIPTDSPCGLTRLVTSGAAQWQGGKPAGASIRLPAGGRSVSEIILEDRR</sequence>
<organism evidence="1 2">
    <name type="scientific">Acidithiobacillus montserratensis</name>
    <dbReference type="NCBI Taxonomy" id="2729135"/>
    <lineage>
        <taxon>Bacteria</taxon>
        <taxon>Pseudomonadati</taxon>
        <taxon>Pseudomonadota</taxon>
        <taxon>Acidithiobacillia</taxon>
        <taxon>Acidithiobacillales</taxon>
        <taxon>Acidithiobacillaceae</taxon>
        <taxon>Acidithiobacillus</taxon>
    </lineage>
</organism>
<dbReference type="EMBL" id="CP127526">
    <property type="protein sequence ID" value="XRI72497.1"/>
    <property type="molecule type" value="Genomic_DNA"/>
</dbReference>